<gene>
    <name evidence="1" type="ORF">K3169_07905</name>
</gene>
<dbReference type="RefSeq" id="WP_147471388.1">
    <property type="nucleotide sequence ID" value="NZ_CP081201.1"/>
</dbReference>
<proteinExistence type="predicted"/>
<accession>A0ABY6FIR3</accession>
<dbReference type="EMBL" id="CP081201">
    <property type="protein sequence ID" value="UXZ97797.1"/>
    <property type="molecule type" value="Genomic_DNA"/>
</dbReference>
<name>A0ABY6FIR3_9PSED</name>
<evidence type="ECO:0000313" key="1">
    <source>
        <dbReference type="EMBL" id="UXZ97797.1"/>
    </source>
</evidence>
<dbReference type="Proteomes" id="UP001063228">
    <property type="component" value="Chromosome"/>
</dbReference>
<keyword evidence="2" id="KW-1185">Reference proteome</keyword>
<evidence type="ECO:0000313" key="2">
    <source>
        <dbReference type="Proteomes" id="UP001063228"/>
    </source>
</evidence>
<reference evidence="1" key="1">
    <citation type="submission" date="2021-08" db="EMBL/GenBank/DDBJ databases">
        <title>Complete genome sequence of Pseudomonas phytophila.</title>
        <authorList>
            <person name="Weir B.S."/>
            <person name="Templeton M.D."/>
            <person name="Arshed S."/>
            <person name="Andersen M.T."/>
            <person name="Jayaraman J."/>
        </authorList>
    </citation>
    <scope>NUCLEOTIDE SEQUENCE</scope>
    <source>
        <strain evidence="1">ICMP 23753</strain>
    </source>
</reference>
<organism evidence="1 2">
    <name type="scientific">Pseudomonas phytophila</name>
    <dbReference type="NCBI Taxonomy" id="2867264"/>
    <lineage>
        <taxon>Bacteria</taxon>
        <taxon>Pseudomonadati</taxon>
        <taxon>Pseudomonadota</taxon>
        <taxon>Gammaproteobacteria</taxon>
        <taxon>Pseudomonadales</taxon>
        <taxon>Pseudomonadaceae</taxon>
        <taxon>Pseudomonas</taxon>
    </lineage>
</organism>
<sequence length="95" mass="10855">MPSKLLLVIYNSDYQTDSKHCTEKEIMLNKTTCQPTKHTQKPLPTTLLTATLLIYKDPSYTSVGTIPENDLPTTQPHVLKRFFIPNQAPHNKNLF</sequence>
<protein>
    <submittedName>
        <fullName evidence="1">Uncharacterized protein</fullName>
    </submittedName>
</protein>